<dbReference type="EMBL" id="DS235840">
    <property type="protein sequence ID" value="EEB18192.1"/>
    <property type="molecule type" value="Genomic_DNA"/>
</dbReference>
<dbReference type="HOGENOM" id="CLU_1139195_0_0_1"/>
<evidence type="ECO:0000313" key="4">
    <source>
        <dbReference type="Proteomes" id="UP000009046"/>
    </source>
</evidence>
<feature type="compositionally biased region" description="Low complexity" evidence="1">
    <location>
        <begin position="74"/>
        <end position="84"/>
    </location>
</feature>
<dbReference type="EMBL" id="AAZO01006130">
    <property type="status" value="NOT_ANNOTATED_CDS"/>
    <property type="molecule type" value="Genomic_DNA"/>
</dbReference>
<sequence>MGLIAASLVLVLSEEIEEYDYEDDGGAAPPPPPPPQHVGRGRIPLPSSRQNKGPALIGNANKINGKPGAGGKGAPPAKSTAAPPVQEPQEEEIDEYDEGVEEPVEQTSTEAPKKTIKPIVRPFRSNDDLLAALKRRRQQAQNSGSVVDKTNSSPSTSTTTAPPSNKKSSNSFGRNRNGGGGRGGQQQQQPQDEYVEPESPKKGSQSRNKYNTKNGSRSPPAPVLEDIPVEEQAKPKFGRGSRRS</sequence>
<dbReference type="OrthoDB" id="8197504at2759"/>
<evidence type="ECO:0000313" key="3">
    <source>
        <dbReference type="EnsemblMetazoa" id="PHUM504280-PA"/>
    </source>
</evidence>
<name>E0VXT6_PEDHC</name>
<feature type="compositionally biased region" description="Acidic residues" evidence="1">
    <location>
        <begin position="88"/>
        <end position="104"/>
    </location>
</feature>
<dbReference type="KEGG" id="phu:Phum_PHUM504280"/>
<dbReference type="Proteomes" id="UP000009046">
    <property type="component" value="Unassembled WGS sequence"/>
</dbReference>
<dbReference type="eggNOG" id="ENOG502T92J">
    <property type="taxonomic scope" value="Eukaryota"/>
</dbReference>
<dbReference type="OMA" id="VKPKPYR"/>
<feature type="compositionally biased region" description="Polar residues" evidence="1">
    <location>
        <begin position="202"/>
        <end position="217"/>
    </location>
</feature>
<accession>E0VXT6</accession>
<evidence type="ECO:0000313" key="2">
    <source>
        <dbReference type="EMBL" id="EEB18192.1"/>
    </source>
</evidence>
<organism>
    <name type="scientific">Pediculus humanus subsp. corporis</name>
    <name type="common">Body louse</name>
    <dbReference type="NCBI Taxonomy" id="121224"/>
    <lineage>
        <taxon>Eukaryota</taxon>
        <taxon>Metazoa</taxon>
        <taxon>Ecdysozoa</taxon>
        <taxon>Arthropoda</taxon>
        <taxon>Hexapoda</taxon>
        <taxon>Insecta</taxon>
        <taxon>Pterygota</taxon>
        <taxon>Neoptera</taxon>
        <taxon>Paraneoptera</taxon>
        <taxon>Psocodea</taxon>
        <taxon>Troctomorpha</taxon>
        <taxon>Phthiraptera</taxon>
        <taxon>Anoplura</taxon>
        <taxon>Pediculidae</taxon>
        <taxon>Pediculus</taxon>
    </lineage>
</organism>
<dbReference type="EnsemblMetazoa" id="PHUM504280-RA">
    <property type="protein sequence ID" value="PHUM504280-PA"/>
    <property type="gene ID" value="PHUM504280"/>
</dbReference>
<gene>
    <name evidence="3" type="primary">8232912</name>
    <name evidence="2" type="ORF">Phum_PHUM504280</name>
</gene>
<dbReference type="CTD" id="8232912"/>
<dbReference type="VEuPathDB" id="VectorBase:PHUM504280"/>
<proteinExistence type="predicted"/>
<feature type="region of interest" description="Disordered" evidence="1">
    <location>
        <begin position="20"/>
        <end position="244"/>
    </location>
</feature>
<dbReference type="InParanoid" id="E0VXT6"/>
<feature type="compositionally biased region" description="Low complexity" evidence="1">
    <location>
        <begin position="149"/>
        <end position="175"/>
    </location>
</feature>
<dbReference type="GeneID" id="8232912"/>
<dbReference type="RefSeq" id="XP_002430930.1">
    <property type="nucleotide sequence ID" value="XM_002430885.1"/>
</dbReference>
<reference evidence="3" key="3">
    <citation type="submission" date="2021-02" db="UniProtKB">
        <authorList>
            <consortium name="EnsemblMetazoa"/>
        </authorList>
    </citation>
    <scope>IDENTIFICATION</scope>
    <source>
        <strain evidence="3">USDA</strain>
    </source>
</reference>
<protein>
    <submittedName>
        <fullName evidence="2 3">Uncharacterized protein</fullName>
    </submittedName>
</protein>
<reference evidence="2" key="1">
    <citation type="submission" date="2007-04" db="EMBL/GenBank/DDBJ databases">
        <title>Annotation of Pediculus humanus corporis strain USDA.</title>
        <authorList>
            <person name="Kirkness E."/>
            <person name="Hannick L."/>
            <person name="Hass B."/>
            <person name="Bruggner R."/>
            <person name="Lawson D."/>
            <person name="Bidwell S."/>
            <person name="Joardar V."/>
            <person name="Caler E."/>
            <person name="Walenz B."/>
            <person name="Inman J."/>
            <person name="Schobel S."/>
            <person name="Galinsky K."/>
            <person name="Amedeo P."/>
            <person name="Strausberg R."/>
        </authorList>
    </citation>
    <scope>NUCLEOTIDE SEQUENCE</scope>
    <source>
        <strain evidence="2">USDA</strain>
    </source>
</reference>
<keyword evidence="4" id="KW-1185">Reference proteome</keyword>
<evidence type="ECO:0000256" key="1">
    <source>
        <dbReference type="SAM" id="MobiDB-lite"/>
    </source>
</evidence>
<dbReference type="AlphaFoldDB" id="E0VXT6"/>
<reference evidence="2" key="2">
    <citation type="submission" date="2007-04" db="EMBL/GenBank/DDBJ databases">
        <title>The genome of the human body louse.</title>
        <authorList>
            <consortium name="The Human Body Louse Genome Consortium"/>
            <person name="Kirkness E."/>
            <person name="Walenz B."/>
            <person name="Hass B."/>
            <person name="Bruggner R."/>
            <person name="Strausberg R."/>
        </authorList>
    </citation>
    <scope>NUCLEOTIDE SEQUENCE</scope>
    <source>
        <strain evidence="2">USDA</strain>
    </source>
</reference>